<dbReference type="AlphaFoldDB" id="A0A2M4D0R1"/>
<keyword evidence="1" id="KW-0472">Membrane</keyword>
<evidence type="ECO:0000256" key="1">
    <source>
        <dbReference type="SAM" id="Phobius"/>
    </source>
</evidence>
<feature type="transmembrane region" description="Helical" evidence="1">
    <location>
        <begin position="43"/>
        <end position="67"/>
    </location>
</feature>
<evidence type="ECO:0000313" key="2">
    <source>
        <dbReference type="EMBL" id="MBW71170.1"/>
    </source>
</evidence>
<dbReference type="EMBL" id="GGFL01006992">
    <property type="protein sequence ID" value="MBW71170.1"/>
    <property type="molecule type" value="Transcribed_RNA"/>
</dbReference>
<organism evidence="2">
    <name type="scientific">Anopheles darlingi</name>
    <name type="common">Mosquito</name>
    <dbReference type="NCBI Taxonomy" id="43151"/>
    <lineage>
        <taxon>Eukaryota</taxon>
        <taxon>Metazoa</taxon>
        <taxon>Ecdysozoa</taxon>
        <taxon>Arthropoda</taxon>
        <taxon>Hexapoda</taxon>
        <taxon>Insecta</taxon>
        <taxon>Pterygota</taxon>
        <taxon>Neoptera</taxon>
        <taxon>Endopterygota</taxon>
        <taxon>Diptera</taxon>
        <taxon>Nematocera</taxon>
        <taxon>Culicoidea</taxon>
        <taxon>Culicidae</taxon>
        <taxon>Anophelinae</taxon>
        <taxon>Anopheles</taxon>
    </lineage>
</organism>
<proteinExistence type="predicted"/>
<keyword evidence="1" id="KW-0812">Transmembrane</keyword>
<keyword evidence="1" id="KW-1133">Transmembrane helix</keyword>
<reference evidence="2" key="1">
    <citation type="submission" date="2018-01" db="EMBL/GenBank/DDBJ databases">
        <title>An insight into the sialome of Amazonian anophelines.</title>
        <authorList>
            <person name="Ribeiro J.M."/>
            <person name="Scarpassa V."/>
            <person name="Calvo E."/>
        </authorList>
    </citation>
    <scope>NUCLEOTIDE SEQUENCE</scope>
</reference>
<accession>A0A2M4D0R1</accession>
<name>A0A2M4D0R1_ANODA</name>
<feature type="transmembrane region" description="Helical" evidence="1">
    <location>
        <begin position="6"/>
        <end position="31"/>
    </location>
</feature>
<sequence length="78" mass="9304">MLSRVLYRYILVQIVHGNLIPLCVISCFLFVDDDLNRFGHWVHAYGALVECTLPCCFRLFLCLNFFWQIWHSYFNSLV</sequence>
<protein>
    <submittedName>
        <fullName evidence="2">Uncharacterized protein</fullName>
    </submittedName>
</protein>